<dbReference type="EMBL" id="CYZX01000020">
    <property type="protein sequence ID" value="CUO94193.1"/>
    <property type="molecule type" value="Genomic_DNA"/>
</dbReference>
<dbReference type="InterPro" id="IPR040582">
    <property type="entry name" value="OB_MalK-like"/>
</dbReference>
<evidence type="ECO:0000256" key="3">
    <source>
        <dbReference type="ARBA" id="ARBA00022741"/>
    </source>
</evidence>
<dbReference type="AlphaFoldDB" id="A0A174J3I7"/>
<accession>A0A174J3I7</accession>
<dbReference type="Gene3D" id="2.40.50.140">
    <property type="entry name" value="Nucleic acid-binding proteins"/>
    <property type="match status" value="1"/>
</dbReference>
<dbReference type="CDD" id="cd03259">
    <property type="entry name" value="ABC_Carb_Solutes_like"/>
    <property type="match status" value="1"/>
</dbReference>
<dbReference type="InterPro" id="IPR012340">
    <property type="entry name" value="NA-bd_OB-fold"/>
</dbReference>
<keyword evidence="4 7" id="KW-0067">ATP-binding</keyword>
<name>A0A174J3I7_9CLOT</name>
<dbReference type="RefSeq" id="WP_055267307.1">
    <property type="nucleotide sequence ID" value="NZ_CABIXQ010000020.1"/>
</dbReference>
<dbReference type="GO" id="GO:0055052">
    <property type="term" value="C:ATP-binding cassette (ABC) transporter complex, substrate-binding subunit-containing"/>
    <property type="evidence" value="ECO:0007669"/>
    <property type="project" value="TreeGrafter"/>
</dbReference>
<dbReference type="InterPro" id="IPR015853">
    <property type="entry name" value="ABC_transpr_FbpC"/>
</dbReference>
<evidence type="ECO:0000256" key="2">
    <source>
        <dbReference type="ARBA" id="ARBA00022475"/>
    </source>
</evidence>
<dbReference type="PROSITE" id="PS00211">
    <property type="entry name" value="ABC_TRANSPORTER_1"/>
    <property type="match status" value="1"/>
</dbReference>
<keyword evidence="7" id="KW-0378">Hydrolase</keyword>
<reference evidence="7 8" key="1">
    <citation type="submission" date="2015-09" db="EMBL/GenBank/DDBJ databases">
        <authorList>
            <consortium name="Pathogen Informatics"/>
        </authorList>
    </citation>
    <scope>NUCLEOTIDE SEQUENCE [LARGE SCALE GENOMIC DNA]</scope>
    <source>
        <strain evidence="7 8">2789STDY5834856</strain>
    </source>
</reference>
<dbReference type="InterPro" id="IPR017871">
    <property type="entry name" value="ABC_transporter-like_CS"/>
</dbReference>
<dbReference type="GO" id="GO:0005524">
    <property type="term" value="F:ATP binding"/>
    <property type="evidence" value="ECO:0007669"/>
    <property type="project" value="UniProtKB-KW"/>
</dbReference>
<dbReference type="SMART" id="SM00382">
    <property type="entry name" value="AAA"/>
    <property type="match status" value="1"/>
</dbReference>
<dbReference type="InterPro" id="IPR003593">
    <property type="entry name" value="AAA+_ATPase"/>
</dbReference>
<dbReference type="PROSITE" id="PS50893">
    <property type="entry name" value="ABC_TRANSPORTER_2"/>
    <property type="match status" value="1"/>
</dbReference>
<dbReference type="PANTHER" id="PTHR43875">
    <property type="entry name" value="MALTODEXTRIN IMPORT ATP-BINDING PROTEIN MSMX"/>
    <property type="match status" value="1"/>
</dbReference>
<dbReference type="EC" id="3.6.3.20" evidence="7"/>
<proteinExistence type="predicted"/>
<dbReference type="Gene3D" id="2.40.50.100">
    <property type="match status" value="1"/>
</dbReference>
<protein>
    <submittedName>
        <fullName evidence="7">ABC transporter ATP-binding protein</fullName>
        <ecNumber evidence="7">3.6.3.20</ecNumber>
    </submittedName>
</protein>
<dbReference type="Pfam" id="PF17912">
    <property type="entry name" value="OB_MalK"/>
    <property type="match status" value="1"/>
</dbReference>
<gene>
    <name evidence="7" type="primary">ugpC_2</name>
    <name evidence="7" type="ORF">ERS852471_02657</name>
</gene>
<keyword evidence="5" id="KW-0472">Membrane</keyword>
<keyword evidence="3" id="KW-0547">Nucleotide-binding</keyword>
<dbReference type="Pfam" id="PF00005">
    <property type="entry name" value="ABC_tran"/>
    <property type="match status" value="1"/>
</dbReference>
<dbReference type="GO" id="GO:0016887">
    <property type="term" value="F:ATP hydrolysis activity"/>
    <property type="evidence" value="ECO:0007669"/>
    <property type="project" value="InterPro"/>
</dbReference>
<dbReference type="SUPFAM" id="SSF50331">
    <property type="entry name" value="MOP-like"/>
    <property type="match status" value="1"/>
</dbReference>
<dbReference type="FunFam" id="3.40.50.300:FF:000042">
    <property type="entry name" value="Maltose/maltodextrin ABC transporter, ATP-binding protein"/>
    <property type="match status" value="1"/>
</dbReference>
<dbReference type="InterPro" id="IPR027417">
    <property type="entry name" value="P-loop_NTPase"/>
</dbReference>
<organism evidence="7 8">
    <name type="scientific">Clostridium disporicum</name>
    <dbReference type="NCBI Taxonomy" id="84024"/>
    <lineage>
        <taxon>Bacteria</taxon>
        <taxon>Bacillati</taxon>
        <taxon>Bacillota</taxon>
        <taxon>Clostridia</taxon>
        <taxon>Eubacteriales</taxon>
        <taxon>Clostridiaceae</taxon>
        <taxon>Clostridium</taxon>
    </lineage>
</organism>
<sequence>MGIKLDKLVVKFGDFTAINNVTLEIPKGKLVSLLGPSGSGKSTTLFTISGIHKVHSGKIYFGDRDVTGLEPEKLGIGLVFQNYALYPHMTVRENIMFPLKNLKWDKKKAEDRVIEVAKIVKIDALLDRKPAQLSGGQQQRVAIARAIAKKPDILLLDEPLSNLDTKLRVETRQEIRRIQKETGVTAIFVTHDQEEAMSISDEIVLMKDGAIQQVSTPSEIYLNPVNKFVASFIGSPEMNFIDVDVIDGEAFLDNHKISNLPENKKKVTLGFRAEDLELCDDGLEVEVITVEILGRERLLTLKHRENTYKMLVENTCDIAEGEKIRIRPKEGKAYVFDLDSEEFLKKC</sequence>
<evidence type="ECO:0000256" key="4">
    <source>
        <dbReference type="ARBA" id="ARBA00022840"/>
    </source>
</evidence>
<feature type="domain" description="ABC transporter" evidence="6">
    <location>
        <begin position="3"/>
        <end position="233"/>
    </location>
</feature>
<evidence type="ECO:0000256" key="1">
    <source>
        <dbReference type="ARBA" id="ARBA00022448"/>
    </source>
</evidence>
<dbReference type="PANTHER" id="PTHR43875:SF1">
    <property type="entry name" value="OSMOPROTECTIVE COMPOUNDS UPTAKE ATP-BINDING PROTEIN GGTA"/>
    <property type="match status" value="1"/>
</dbReference>
<evidence type="ECO:0000256" key="5">
    <source>
        <dbReference type="ARBA" id="ARBA00023136"/>
    </source>
</evidence>
<evidence type="ECO:0000313" key="7">
    <source>
        <dbReference type="EMBL" id="CUO94193.1"/>
    </source>
</evidence>
<dbReference type="InterPro" id="IPR008995">
    <property type="entry name" value="Mo/tungstate-bd_C_term_dom"/>
</dbReference>
<dbReference type="InterPro" id="IPR047641">
    <property type="entry name" value="ABC_transpr_MalK/UgpC-like"/>
</dbReference>
<keyword evidence="2" id="KW-1003">Cell membrane</keyword>
<keyword evidence="1" id="KW-0813">Transport</keyword>
<evidence type="ECO:0000259" key="6">
    <source>
        <dbReference type="PROSITE" id="PS50893"/>
    </source>
</evidence>
<dbReference type="SUPFAM" id="SSF52540">
    <property type="entry name" value="P-loop containing nucleoside triphosphate hydrolases"/>
    <property type="match status" value="1"/>
</dbReference>
<dbReference type="Proteomes" id="UP000095594">
    <property type="component" value="Unassembled WGS sequence"/>
</dbReference>
<dbReference type="Gene3D" id="3.40.50.300">
    <property type="entry name" value="P-loop containing nucleotide triphosphate hydrolases"/>
    <property type="match status" value="1"/>
</dbReference>
<dbReference type="GO" id="GO:0015408">
    <property type="term" value="F:ABC-type ferric iron transporter activity"/>
    <property type="evidence" value="ECO:0007669"/>
    <property type="project" value="InterPro"/>
</dbReference>
<dbReference type="OrthoDB" id="9802264at2"/>
<evidence type="ECO:0000313" key="8">
    <source>
        <dbReference type="Proteomes" id="UP000095594"/>
    </source>
</evidence>
<dbReference type="InterPro" id="IPR003439">
    <property type="entry name" value="ABC_transporter-like_ATP-bd"/>
</dbReference>